<dbReference type="RefSeq" id="WP_232416715.1">
    <property type="nucleotide sequence ID" value="NZ_CP101990.1"/>
</dbReference>
<keyword evidence="1" id="KW-0812">Transmembrane</keyword>
<protein>
    <submittedName>
        <fullName evidence="2">CalY family protein</fullName>
    </submittedName>
</protein>
<keyword evidence="1" id="KW-0472">Membrane</keyword>
<dbReference type="Proteomes" id="UP001315860">
    <property type="component" value="Chromosome"/>
</dbReference>
<evidence type="ECO:0000313" key="3">
    <source>
        <dbReference type="Proteomes" id="UP001315860"/>
    </source>
</evidence>
<evidence type="ECO:0000313" key="2">
    <source>
        <dbReference type="EMBL" id="UUI69812.1"/>
    </source>
</evidence>
<dbReference type="InterPro" id="IPR023833">
    <property type="entry name" value="Signal_pept_SipW-depend-type"/>
</dbReference>
<reference evidence="2 3" key="1">
    <citation type="submission" date="2022-07" db="EMBL/GenBank/DDBJ databases">
        <title>Novel species in genus Aeromicrobium.</title>
        <authorList>
            <person name="Ye L."/>
        </authorList>
    </citation>
    <scope>NUCLEOTIDE SEQUENCE [LARGE SCALE GENOMIC DNA]</scope>
    <source>
        <strain evidence="3">zg-Y50</strain>
    </source>
</reference>
<organism evidence="2 3">
    <name type="scientific">Aeromicrobium duanguangcaii</name>
    <dbReference type="NCBI Taxonomy" id="2968086"/>
    <lineage>
        <taxon>Bacteria</taxon>
        <taxon>Bacillati</taxon>
        <taxon>Actinomycetota</taxon>
        <taxon>Actinomycetes</taxon>
        <taxon>Propionibacteriales</taxon>
        <taxon>Nocardioidaceae</taxon>
        <taxon>Aeromicrobium</taxon>
    </lineage>
</organism>
<name>A0ABY5KH63_9ACTN</name>
<sequence>MPETTTVGRARLHTAWTWISSVQVRLLMALGLVLGFSAVGTAAYWSDSATLAGEIESGSLDLQLGARNPETGEVQWSAVGLNQNWNYSVQELDNVAPGESVAKELHIRNAGTTPLTFTAAGSSSTDALNPHLTATMRLGGEASNTGTREEVNRIGTCTAGTATWWDGHVLSTTPEPLTPGNAPVTLAPNASIQVCMVAGLSADAPNEYQDKSTMLKIDFDAKQVGAP</sequence>
<proteinExistence type="predicted"/>
<dbReference type="NCBIfam" id="TIGR04088">
    <property type="entry name" value="cognate_SipW"/>
    <property type="match status" value="1"/>
</dbReference>
<keyword evidence="3" id="KW-1185">Reference proteome</keyword>
<gene>
    <name evidence="2" type="ORF">NP095_06880</name>
</gene>
<dbReference type="EMBL" id="CP101990">
    <property type="protein sequence ID" value="UUI69812.1"/>
    <property type="molecule type" value="Genomic_DNA"/>
</dbReference>
<evidence type="ECO:0000256" key="1">
    <source>
        <dbReference type="SAM" id="Phobius"/>
    </source>
</evidence>
<feature type="transmembrane region" description="Helical" evidence="1">
    <location>
        <begin position="26"/>
        <end position="45"/>
    </location>
</feature>
<accession>A0ABY5KH63</accession>
<keyword evidence="1" id="KW-1133">Transmembrane helix</keyword>